<dbReference type="NCBIfam" id="NF047436">
    <property type="entry name" value="LA_2272_repeat"/>
    <property type="match status" value="2"/>
</dbReference>
<gene>
    <name evidence="2" type="ORF">HXN55_07840</name>
</gene>
<comment type="caution">
    <text evidence="2">The sequence shown here is derived from an EMBL/GenBank/DDBJ whole genome shotgun (WGS) entry which is preliminary data.</text>
</comment>
<sequence length="876" mass="98883">MRQNIQSRCIRMGERIWVIALLFLVTTLSTYAQTNGQTYQRHFKNWGLGIGHSTPDSLRWRSFNLGIFAATDTLHGLQIGGISSITERKLKGVSIAGLLTAGSGRVDGVQASFGMSIIGGKMRGLQLAGISNVARNIHGVQLSGFVNIAESKFRGLQLSAFTNISMGVKGGVQIGGLANIASRTMRGMQLGSYNYADTLRGLQIGLVNIALQQPKGLQFGIVNYSRDTVAHKIGLVNIGPETKIDILAYWSDVALLNAALRFRNKNTYSLFSVGTHYHGLDNDFSGVLSYRLGRYIKRTRKWMLSSDVGFSHIESFEKETSNKPSRLYSLQGRVNLDFRIHKKLGAFVSTGWGTTRYYGHNRLYRNKVLLEAGLVMRFKPERTQSYGGTIGKTEQTMAERYKTLLANDSALYRYNIQFACNDPTERRRPWTAAAEVTGINAFVHGIDRFALHYEFAKVNFKSIINNFKNGFVWDNDKFSTNLFAHPYHGSLYYNAARSNNLSFWQSAPYALGGSLMWEFMGEVEPPAINDVMATTMGGICFGELTHRISSLLLNDSSRGFRRFLREFGATLINPMGGFNRLITGKAWRVRNEYHKYHDYETLPIDLSISSGIRYLADNGAMFRGDYNAFLNIFLEYGDPLNELTTKPYDFFSLEAMFGLVGEQPLINAIHILGRLWGAPVFSGKNFKAQLGLFQFFNYYDSDPVKRGSKQIPYRISEAASVGPGVLISFQNMGGLTRLEQRVFLSGILLGGTKSDYYNVIDRDYSMGSGFSVKTKTLMEFHKFGRFIVHSDFYHLYTWKGYNKEKLEAVDPLYLNAQGDKGNADLLVINPIWEFDFNKRMSVMLSGSYYIRNTRYYAYKKVHAETFEVNFGLTYHF</sequence>
<evidence type="ECO:0000259" key="1">
    <source>
        <dbReference type="Pfam" id="PF13084"/>
    </source>
</evidence>
<accession>A0A9D6A803</accession>
<proteinExistence type="predicted"/>
<dbReference type="AlphaFoldDB" id="A0A9D6A803"/>
<name>A0A9D6A803_9BACT</name>
<reference evidence="2" key="1">
    <citation type="submission" date="2020-04" db="EMBL/GenBank/DDBJ databases">
        <title>Deep metagenomics examines the oral microbiome during advanced dental caries in children, revealing novel taxa and co-occurrences with host molecules.</title>
        <authorList>
            <person name="Baker J.L."/>
            <person name="Morton J.T."/>
            <person name="Dinis M."/>
            <person name="Alvarez R."/>
            <person name="Tran N.C."/>
            <person name="Knight R."/>
            <person name="Edlund A."/>
        </authorList>
    </citation>
    <scope>NUCLEOTIDE SEQUENCE</scope>
    <source>
        <strain evidence="2">JCVI_32_bin.50</strain>
    </source>
</reference>
<feature type="domain" description="DUF3943" evidence="1">
    <location>
        <begin position="470"/>
        <end position="575"/>
    </location>
</feature>
<protein>
    <submittedName>
        <fullName evidence="2">DUF3943 domain-containing protein</fullName>
    </submittedName>
</protein>
<dbReference type="Proteomes" id="UP000787419">
    <property type="component" value="Unassembled WGS sequence"/>
</dbReference>
<dbReference type="InterPro" id="IPR025079">
    <property type="entry name" value="DUF3943"/>
</dbReference>
<dbReference type="Pfam" id="PF13084">
    <property type="entry name" value="DUF3943"/>
    <property type="match status" value="1"/>
</dbReference>
<evidence type="ECO:0000313" key="3">
    <source>
        <dbReference type="Proteomes" id="UP000787419"/>
    </source>
</evidence>
<organism evidence="2 3">
    <name type="scientific">Prevotella nigrescens</name>
    <dbReference type="NCBI Taxonomy" id="28133"/>
    <lineage>
        <taxon>Bacteria</taxon>
        <taxon>Pseudomonadati</taxon>
        <taxon>Bacteroidota</taxon>
        <taxon>Bacteroidia</taxon>
        <taxon>Bacteroidales</taxon>
        <taxon>Prevotellaceae</taxon>
        <taxon>Prevotella</taxon>
    </lineage>
</organism>
<dbReference type="EMBL" id="JABZTM010000084">
    <property type="protein sequence ID" value="MBF1447273.1"/>
    <property type="molecule type" value="Genomic_DNA"/>
</dbReference>
<evidence type="ECO:0000313" key="2">
    <source>
        <dbReference type="EMBL" id="MBF1447273.1"/>
    </source>
</evidence>
<dbReference type="InterPro" id="IPR058093">
    <property type="entry name" value="LA_2272-like"/>
</dbReference>